<gene>
    <name evidence="1" type="ORF">DPMN_149885</name>
</gene>
<evidence type="ECO:0000313" key="1">
    <source>
        <dbReference type="EMBL" id="KAH3796316.1"/>
    </source>
</evidence>
<reference evidence="1" key="1">
    <citation type="journal article" date="2019" name="bioRxiv">
        <title>The Genome of the Zebra Mussel, Dreissena polymorpha: A Resource for Invasive Species Research.</title>
        <authorList>
            <person name="McCartney M.A."/>
            <person name="Auch B."/>
            <person name="Kono T."/>
            <person name="Mallez S."/>
            <person name="Zhang Y."/>
            <person name="Obille A."/>
            <person name="Becker A."/>
            <person name="Abrahante J.E."/>
            <person name="Garbe J."/>
            <person name="Badalamenti J.P."/>
            <person name="Herman A."/>
            <person name="Mangelson H."/>
            <person name="Liachko I."/>
            <person name="Sullivan S."/>
            <person name="Sone E.D."/>
            <person name="Koren S."/>
            <person name="Silverstein K.A.T."/>
            <person name="Beckman K.B."/>
            <person name="Gohl D.M."/>
        </authorList>
    </citation>
    <scope>NUCLEOTIDE SEQUENCE</scope>
    <source>
        <strain evidence="1">Duluth1</strain>
        <tissue evidence="1">Whole animal</tissue>
    </source>
</reference>
<reference evidence="1" key="2">
    <citation type="submission" date="2020-11" db="EMBL/GenBank/DDBJ databases">
        <authorList>
            <person name="McCartney M.A."/>
            <person name="Auch B."/>
            <person name="Kono T."/>
            <person name="Mallez S."/>
            <person name="Becker A."/>
            <person name="Gohl D.M."/>
            <person name="Silverstein K.A.T."/>
            <person name="Koren S."/>
            <person name="Bechman K.B."/>
            <person name="Herman A."/>
            <person name="Abrahante J.E."/>
            <person name="Garbe J."/>
        </authorList>
    </citation>
    <scope>NUCLEOTIDE SEQUENCE</scope>
    <source>
        <strain evidence="1">Duluth1</strain>
        <tissue evidence="1">Whole animal</tissue>
    </source>
</reference>
<protein>
    <submittedName>
        <fullName evidence="1">Uncharacterized protein</fullName>
    </submittedName>
</protein>
<proteinExistence type="predicted"/>
<sequence>MMCMGFVKTRAVRDVVHEVMLLLTQDTVHYDVLCISVRTKAYCNVVQKVTLLLNRYTVHKYLLVLREQEPTIMWSSMPFFSRHKTQSTTLVDRAYEGITK</sequence>
<evidence type="ECO:0000313" key="2">
    <source>
        <dbReference type="Proteomes" id="UP000828390"/>
    </source>
</evidence>
<name>A0A9D4FGN4_DREPO</name>
<keyword evidence="2" id="KW-1185">Reference proteome</keyword>
<accession>A0A9D4FGN4</accession>
<dbReference type="AlphaFoldDB" id="A0A9D4FGN4"/>
<organism evidence="1 2">
    <name type="scientific">Dreissena polymorpha</name>
    <name type="common">Zebra mussel</name>
    <name type="synonym">Mytilus polymorpha</name>
    <dbReference type="NCBI Taxonomy" id="45954"/>
    <lineage>
        <taxon>Eukaryota</taxon>
        <taxon>Metazoa</taxon>
        <taxon>Spiralia</taxon>
        <taxon>Lophotrochozoa</taxon>
        <taxon>Mollusca</taxon>
        <taxon>Bivalvia</taxon>
        <taxon>Autobranchia</taxon>
        <taxon>Heteroconchia</taxon>
        <taxon>Euheterodonta</taxon>
        <taxon>Imparidentia</taxon>
        <taxon>Neoheterodontei</taxon>
        <taxon>Myida</taxon>
        <taxon>Dreissenoidea</taxon>
        <taxon>Dreissenidae</taxon>
        <taxon>Dreissena</taxon>
    </lineage>
</organism>
<comment type="caution">
    <text evidence="1">The sequence shown here is derived from an EMBL/GenBank/DDBJ whole genome shotgun (WGS) entry which is preliminary data.</text>
</comment>
<dbReference type="Proteomes" id="UP000828390">
    <property type="component" value="Unassembled WGS sequence"/>
</dbReference>
<dbReference type="EMBL" id="JAIWYP010000007">
    <property type="protein sequence ID" value="KAH3796316.1"/>
    <property type="molecule type" value="Genomic_DNA"/>
</dbReference>